<keyword evidence="1" id="KW-0934">Plastid</keyword>
<geneLocation type="chloroplast" evidence="1"/>
<dbReference type="EMBL" id="MF101430">
    <property type="protein sequence ID" value="ARW63878.1"/>
    <property type="molecule type" value="Genomic_DNA"/>
</dbReference>
<accession>A0A1Z1MCR7</accession>
<reference evidence="1" key="1">
    <citation type="journal article" date="2017" name="J. Phycol.">
        <title>Analysis of chloroplast genomes and a supermatrix inform reclassification of the Rhodomelaceae (Rhodophyta).</title>
        <authorList>
            <person name="Diaz-Tapia P."/>
            <person name="Maggs C.A."/>
            <person name="West J.A."/>
            <person name="Verbruggen H."/>
        </authorList>
    </citation>
    <scope>NUCLEOTIDE SEQUENCE</scope>
    <source>
        <strain evidence="1">PD644</strain>
    </source>
</reference>
<evidence type="ECO:0008006" key="2">
    <source>
        <dbReference type="Google" id="ProtNLM"/>
    </source>
</evidence>
<name>A0A1Z1MCR7_9FLOR</name>
<protein>
    <recommendedName>
        <fullName evidence="2">DNA-directed DNA polymerase</fullName>
    </recommendedName>
</protein>
<gene>
    <name evidence="1" type="primary">orf322</name>
</gene>
<keyword evidence="1" id="KW-0150">Chloroplast</keyword>
<proteinExistence type="predicted"/>
<dbReference type="GeneID" id="33357086"/>
<evidence type="ECO:0000313" key="1">
    <source>
        <dbReference type="EMBL" id="ARW63878.1"/>
    </source>
</evidence>
<dbReference type="AlphaFoldDB" id="A0A1Z1MCR7"/>
<organism evidence="1">
    <name type="scientific">Alsidium seaforthii</name>
    <dbReference type="NCBI Taxonomy" id="2007182"/>
    <lineage>
        <taxon>Eukaryota</taxon>
        <taxon>Rhodophyta</taxon>
        <taxon>Florideophyceae</taxon>
        <taxon>Rhodymeniophycidae</taxon>
        <taxon>Ceramiales</taxon>
        <taxon>Rhodomelaceae</taxon>
        <taxon>Polysiphonioideae</taxon>
        <taxon>Alsidium</taxon>
    </lineage>
</organism>
<dbReference type="RefSeq" id="YP_009395110.1">
    <property type="nucleotide sequence ID" value="NC_035276.1"/>
</dbReference>
<sequence>MTIGKNATKSLIQENEKRYMLEVFRESPHKFVNYAQGDLMNYEALQGHSKLFAKLYKLLGLEEYYIPPKPTIAASVHCLLEAALLSYFKINNTNLLRRQIKHASHNTLIENFSSTQIYLAKINGGRCFNNRPTEPSLSEVLVDIDINGCYGKGLKLQDYPVGRPVIIDYKIDSCINEYDTLEKFLKRYEEELVDGLWFCRISTFQDLSFDQDFFISWFPPDNVYDILQTDTDKLEIEELDEVLEGDHTRIYSRQIHLAPLQSDGLEWIRYSLNKGEREECMSKCYVIAAAFYPKSFRCNSLENYKEKCSLKPGRNSCKAHIT</sequence>